<dbReference type="EMBL" id="MN739405">
    <property type="protein sequence ID" value="QHT03066.1"/>
    <property type="molecule type" value="Genomic_DNA"/>
</dbReference>
<sequence length="172" mass="21535">MFNSFGYFLYNNDVNDYLNCYSTFMMTNEYLRNNILNHRMNFLINYYVQQQKQQTNRNKLMEYYLRSYKDDYLIPKETNKIHSFTDEPEKRDDDVEDHYKYMFINPPPKEPIDYEELDKQYALKLQLEEEEKNKNDIYYEYSDEYDDYEYEYDLENDINDNDNDYDFNDDDF</sequence>
<accession>A0A6C0CE90</accession>
<reference evidence="1" key="1">
    <citation type="journal article" date="2020" name="Nature">
        <title>Giant virus diversity and host interactions through global metagenomics.</title>
        <authorList>
            <person name="Schulz F."/>
            <person name="Roux S."/>
            <person name="Paez-Espino D."/>
            <person name="Jungbluth S."/>
            <person name="Walsh D.A."/>
            <person name="Denef V.J."/>
            <person name="McMahon K.D."/>
            <person name="Konstantinidis K.T."/>
            <person name="Eloe-Fadrosh E.A."/>
            <person name="Kyrpides N.C."/>
            <person name="Woyke T."/>
        </authorList>
    </citation>
    <scope>NUCLEOTIDE SEQUENCE</scope>
    <source>
        <strain evidence="1">GVMAG-M-3300020727-4</strain>
    </source>
</reference>
<dbReference type="AlphaFoldDB" id="A0A6C0CE90"/>
<name>A0A6C0CE90_9ZZZZ</name>
<protein>
    <submittedName>
        <fullName evidence="1">Uncharacterized protein</fullName>
    </submittedName>
</protein>
<proteinExistence type="predicted"/>
<evidence type="ECO:0000313" key="1">
    <source>
        <dbReference type="EMBL" id="QHT03066.1"/>
    </source>
</evidence>
<organism evidence="1">
    <name type="scientific">viral metagenome</name>
    <dbReference type="NCBI Taxonomy" id="1070528"/>
    <lineage>
        <taxon>unclassified sequences</taxon>
        <taxon>metagenomes</taxon>
        <taxon>organismal metagenomes</taxon>
    </lineage>
</organism>